<comment type="similarity">
    <text evidence="3">Belongs to the nicotinamide ribonucleoside (NR) uptake permease (TC 4.B.1) family.</text>
</comment>
<feature type="transmembrane region" description="Helical" evidence="10">
    <location>
        <begin position="66"/>
        <end position="84"/>
    </location>
</feature>
<dbReference type="EMBL" id="FOXQ01000004">
    <property type="protein sequence ID" value="SFP99407.1"/>
    <property type="molecule type" value="Genomic_DNA"/>
</dbReference>
<organism evidence="11 12">
    <name type="scientific">Parafilimonas terrae</name>
    <dbReference type="NCBI Taxonomy" id="1465490"/>
    <lineage>
        <taxon>Bacteria</taxon>
        <taxon>Pseudomonadati</taxon>
        <taxon>Bacteroidota</taxon>
        <taxon>Chitinophagia</taxon>
        <taxon>Chitinophagales</taxon>
        <taxon>Chitinophagaceae</taxon>
        <taxon>Parafilimonas</taxon>
    </lineage>
</organism>
<feature type="transmembrane region" description="Helical" evidence="10">
    <location>
        <begin position="176"/>
        <end position="194"/>
    </location>
</feature>
<keyword evidence="8 10" id="KW-1133">Transmembrane helix</keyword>
<comment type="function">
    <text evidence="1">Required for nicotinamide riboside transport across the inner membrane.</text>
</comment>
<evidence type="ECO:0000313" key="11">
    <source>
        <dbReference type="EMBL" id="SFP99407.1"/>
    </source>
</evidence>
<evidence type="ECO:0000256" key="2">
    <source>
        <dbReference type="ARBA" id="ARBA00004651"/>
    </source>
</evidence>
<keyword evidence="7 10" id="KW-0812">Transmembrane</keyword>
<dbReference type="RefSeq" id="WP_090657234.1">
    <property type="nucleotide sequence ID" value="NZ_FOXQ01000004.1"/>
</dbReference>
<dbReference type="AlphaFoldDB" id="A0A1I5UWJ5"/>
<evidence type="ECO:0000256" key="9">
    <source>
        <dbReference type="ARBA" id="ARBA00023136"/>
    </source>
</evidence>
<protein>
    <recommendedName>
        <fullName evidence="4">Nicotinamide riboside transporter PnuC</fullName>
    </recommendedName>
</protein>
<gene>
    <name evidence="11" type="ORF">SAMN05444277_10469</name>
</gene>
<evidence type="ECO:0000256" key="5">
    <source>
        <dbReference type="ARBA" id="ARBA00022448"/>
    </source>
</evidence>
<feature type="transmembrane region" description="Helical" evidence="10">
    <location>
        <begin position="126"/>
        <end position="147"/>
    </location>
</feature>
<dbReference type="OrthoDB" id="9791248at2"/>
<dbReference type="InterPro" id="IPR006419">
    <property type="entry name" value="NMN_transpt_PnuC"/>
</dbReference>
<evidence type="ECO:0000256" key="1">
    <source>
        <dbReference type="ARBA" id="ARBA00002672"/>
    </source>
</evidence>
<keyword evidence="9 10" id="KW-0472">Membrane</keyword>
<evidence type="ECO:0000256" key="3">
    <source>
        <dbReference type="ARBA" id="ARBA00006669"/>
    </source>
</evidence>
<keyword evidence="12" id="KW-1185">Reference proteome</keyword>
<proteinExistence type="inferred from homology"/>
<evidence type="ECO:0000256" key="6">
    <source>
        <dbReference type="ARBA" id="ARBA00022475"/>
    </source>
</evidence>
<dbReference type="NCBIfam" id="TIGR01528">
    <property type="entry name" value="NMN_trans_PnuC"/>
    <property type="match status" value="1"/>
</dbReference>
<dbReference type="PANTHER" id="PTHR36122:SF2">
    <property type="entry name" value="NICOTINAMIDE RIBOSIDE TRANSPORTER PNUC"/>
    <property type="match status" value="1"/>
</dbReference>
<name>A0A1I5UWJ5_9BACT</name>
<sequence>MNLIQWINILWEQVKQTGWLEWLGVSFGVAEVLFAKANKIWLYPAGIISVIITIYLFYTVGLYAESALNIYYLIMSIWGWWLWIYRKDKAPLPVTRSNAKDKKITVAIVVIAFFFLYLILKNFTDSRVPLFDAWVSATAWAGMWLLAKRKLENWIWLNISNAFAIPLLFYKELPLYALLTVFLFVIAIQGYFKWKKIINEEQSI</sequence>
<evidence type="ECO:0000313" key="12">
    <source>
        <dbReference type="Proteomes" id="UP000199031"/>
    </source>
</evidence>
<dbReference type="STRING" id="1465490.SAMN05444277_10469"/>
<accession>A0A1I5UWJ5</accession>
<comment type="subcellular location">
    <subcellularLocation>
        <location evidence="2">Cell membrane</location>
        <topology evidence="2">Multi-pass membrane protein</topology>
    </subcellularLocation>
</comment>
<keyword evidence="5" id="KW-0813">Transport</keyword>
<feature type="transmembrane region" description="Helical" evidence="10">
    <location>
        <begin position="154"/>
        <end position="170"/>
    </location>
</feature>
<dbReference type="Pfam" id="PF04973">
    <property type="entry name" value="NMN_transporter"/>
    <property type="match status" value="1"/>
</dbReference>
<dbReference type="GO" id="GO:0005886">
    <property type="term" value="C:plasma membrane"/>
    <property type="evidence" value="ECO:0007669"/>
    <property type="project" value="UniProtKB-SubCell"/>
</dbReference>
<evidence type="ECO:0000256" key="7">
    <source>
        <dbReference type="ARBA" id="ARBA00022692"/>
    </source>
</evidence>
<reference evidence="11 12" key="1">
    <citation type="submission" date="2016-10" db="EMBL/GenBank/DDBJ databases">
        <authorList>
            <person name="de Groot N.N."/>
        </authorList>
    </citation>
    <scope>NUCLEOTIDE SEQUENCE [LARGE SCALE GENOMIC DNA]</scope>
    <source>
        <strain evidence="11 12">DSM 28286</strain>
    </source>
</reference>
<evidence type="ECO:0000256" key="10">
    <source>
        <dbReference type="SAM" id="Phobius"/>
    </source>
</evidence>
<feature type="transmembrane region" description="Helical" evidence="10">
    <location>
        <begin position="104"/>
        <end position="120"/>
    </location>
</feature>
<evidence type="ECO:0000256" key="4">
    <source>
        <dbReference type="ARBA" id="ARBA00017522"/>
    </source>
</evidence>
<dbReference type="GO" id="GO:0034257">
    <property type="term" value="F:nicotinamide riboside transmembrane transporter activity"/>
    <property type="evidence" value="ECO:0007669"/>
    <property type="project" value="InterPro"/>
</dbReference>
<evidence type="ECO:0000256" key="8">
    <source>
        <dbReference type="ARBA" id="ARBA00022989"/>
    </source>
</evidence>
<dbReference type="PANTHER" id="PTHR36122">
    <property type="entry name" value="NICOTINAMIDE RIBOSIDE TRANSPORTER PNUC"/>
    <property type="match status" value="1"/>
</dbReference>
<keyword evidence="6" id="KW-1003">Cell membrane</keyword>
<dbReference type="Proteomes" id="UP000199031">
    <property type="component" value="Unassembled WGS sequence"/>
</dbReference>
<feature type="transmembrane region" description="Helical" evidence="10">
    <location>
        <begin position="40"/>
        <end position="60"/>
    </location>
</feature>